<name>A0ABV6B0A7_9DEIO</name>
<reference evidence="1 2" key="1">
    <citation type="submission" date="2024-09" db="EMBL/GenBank/DDBJ databases">
        <authorList>
            <person name="Sun Q."/>
            <person name="Mori K."/>
        </authorList>
    </citation>
    <scope>NUCLEOTIDE SEQUENCE [LARGE SCALE GENOMIC DNA]</scope>
    <source>
        <strain evidence="1 2">JCM 13503</strain>
    </source>
</reference>
<evidence type="ECO:0000313" key="2">
    <source>
        <dbReference type="Proteomes" id="UP001589733"/>
    </source>
</evidence>
<dbReference type="RefSeq" id="WP_380010087.1">
    <property type="nucleotide sequence ID" value="NZ_JBHLYR010000037.1"/>
</dbReference>
<sequence>MALTGLRCSERTKTFVSKKEHEEKTKRAALRAVKTHLARDLYRTLEASHVGRFPNHLKNQLELLSLVVLALLQAKDVRHVKFAEGFPGSPQIPSVIRRIERFFNHHPLCLAELAAALLKPLLDNRKREFIIDRTN</sequence>
<accession>A0ABV6B0A7</accession>
<evidence type="ECO:0008006" key="3">
    <source>
        <dbReference type="Google" id="ProtNLM"/>
    </source>
</evidence>
<protein>
    <recommendedName>
        <fullName evidence="3">Transposase</fullName>
    </recommendedName>
</protein>
<evidence type="ECO:0000313" key="1">
    <source>
        <dbReference type="EMBL" id="MFB9992692.1"/>
    </source>
</evidence>
<dbReference type="Proteomes" id="UP001589733">
    <property type="component" value="Unassembled WGS sequence"/>
</dbReference>
<proteinExistence type="predicted"/>
<keyword evidence="2" id="KW-1185">Reference proteome</keyword>
<comment type="caution">
    <text evidence="1">The sequence shown here is derived from an EMBL/GenBank/DDBJ whole genome shotgun (WGS) entry which is preliminary data.</text>
</comment>
<gene>
    <name evidence="1" type="ORF">ACFFLM_12005</name>
</gene>
<dbReference type="EMBL" id="JBHLYR010000037">
    <property type="protein sequence ID" value="MFB9992692.1"/>
    <property type="molecule type" value="Genomic_DNA"/>
</dbReference>
<organism evidence="1 2">
    <name type="scientific">Deinococcus oregonensis</name>
    <dbReference type="NCBI Taxonomy" id="1805970"/>
    <lineage>
        <taxon>Bacteria</taxon>
        <taxon>Thermotogati</taxon>
        <taxon>Deinococcota</taxon>
        <taxon>Deinococci</taxon>
        <taxon>Deinococcales</taxon>
        <taxon>Deinococcaceae</taxon>
        <taxon>Deinococcus</taxon>
    </lineage>
</organism>